<reference evidence="1 2" key="1">
    <citation type="submission" date="2017-12" db="EMBL/GenBank/DDBJ databases">
        <title>Comparative genomics of Botrytis spp.</title>
        <authorList>
            <person name="Valero-Jimenez C.A."/>
            <person name="Tapia P."/>
            <person name="Veloso J."/>
            <person name="Silva-Moreno E."/>
            <person name="Staats M."/>
            <person name="Valdes J.H."/>
            <person name="Van Kan J.A.L."/>
        </authorList>
    </citation>
    <scope>NUCLEOTIDE SEQUENCE [LARGE SCALE GENOMIC DNA]</scope>
    <source>
        <strain evidence="1 2">Bh0001</strain>
    </source>
</reference>
<dbReference type="AlphaFoldDB" id="A0A4Z1GXB9"/>
<organism evidence="1 2">
    <name type="scientific">Botrytis hyacinthi</name>
    <dbReference type="NCBI Taxonomy" id="278943"/>
    <lineage>
        <taxon>Eukaryota</taxon>
        <taxon>Fungi</taxon>
        <taxon>Dikarya</taxon>
        <taxon>Ascomycota</taxon>
        <taxon>Pezizomycotina</taxon>
        <taxon>Leotiomycetes</taxon>
        <taxon>Helotiales</taxon>
        <taxon>Sclerotiniaceae</taxon>
        <taxon>Botrytis</taxon>
    </lineage>
</organism>
<dbReference type="EMBL" id="PQXK01000048">
    <property type="protein sequence ID" value="TGO39781.1"/>
    <property type="molecule type" value="Genomic_DNA"/>
</dbReference>
<accession>A0A4Z1GXB9</accession>
<protein>
    <submittedName>
        <fullName evidence="1">Uncharacterized protein</fullName>
    </submittedName>
</protein>
<gene>
    <name evidence="1" type="ORF">BHYA_0048g00460</name>
</gene>
<keyword evidence="2" id="KW-1185">Reference proteome</keyword>
<evidence type="ECO:0000313" key="2">
    <source>
        <dbReference type="Proteomes" id="UP000297814"/>
    </source>
</evidence>
<name>A0A4Z1GXB9_9HELO</name>
<comment type="caution">
    <text evidence="1">The sequence shown here is derived from an EMBL/GenBank/DDBJ whole genome shotgun (WGS) entry which is preliminary data.</text>
</comment>
<evidence type="ECO:0000313" key="1">
    <source>
        <dbReference type="EMBL" id="TGO39781.1"/>
    </source>
</evidence>
<sequence length="74" mass="8175">MRRTAKAEGWYHFKGAVYGYQSIPLSGDPRRYFDYKSTGKPPKGTILSNRARVHVLIGCPNIGNPTFVICSGDG</sequence>
<proteinExistence type="predicted"/>
<dbReference type="Proteomes" id="UP000297814">
    <property type="component" value="Unassembled WGS sequence"/>
</dbReference>